<gene>
    <name evidence="1" type="ORF">SAY86_018948</name>
</gene>
<dbReference type="EMBL" id="JAXQNO010000014">
    <property type="protein sequence ID" value="KAK4784580.1"/>
    <property type="molecule type" value="Genomic_DNA"/>
</dbReference>
<reference evidence="1 2" key="1">
    <citation type="journal article" date="2023" name="Hortic Res">
        <title>Pangenome of water caltrop reveals structural variations and asymmetric subgenome divergence after allopolyploidization.</title>
        <authorList>
            <person name="Zhang X."/>
            <person name="Chen Y."/>
            <person name="Wang L."/>
            <person name="Yuan Y."/>
            <person name="Fang M."/>
            <person name="Shi L."/>
            <person name="Lu R."/>
            <person name="Comes H.P."/>
            <person name="Ma Y."/>
            <person name="Chen Y."/>
            <person name="Huang G."/>
            <person name="Zhou Y."/>
            <person name="Zheng Z."/>
            <person name="Qiu Y."/>
        </authorList>
    </citation>
    <scope>NUCLEOTIDE SEQUENCE [LARGE SCALE GENOMIC DNA]</scope>
    <source>
        <strain evidence="1">F231</strain>
    </source>
</reference>
<accession>A0AAN7R1F8</accession>
<proteinExistence type="predicted"/>
<evidence type="ECO:0000313" key="2">
    <source>
        <dbReference type="Proteomes" id="UP001346149"/>
    </source>
</evidence>
<sequence length="72" mass="8457">MLGYSAKLSEKPIDKHLLNILLQKDTSSSRHPGKYLQCKYALHYYYREQLWKSKSNKSSAIELPIAVLRYQI</sequence>
<protein>
    <submittedName>
        <fullName evidence="1">Uncharacterized protein</fullName>
    </submittedName>
</protein>
<dbReference type="AlphaFoldDB" id="A0AAN7R1F8"/>
<name>A0AAN7R1F8_TRANT</name>
<dbReference type="Proteomes" id="UP001346149">
    <property type="component" value="Unassembled WGS sequence"/>
</dbReference>
<organism evidence="1 2">
    <name type="scientific">Trapa natans</name>
    <name type="common">Water chestnut</name>
    <dbReference type="NCBI Taxonomy" id="22666"/>
    <lineage>
        <taxon>Eukaryota</taxon>
        <taxon>Viridiplantae</taxon>
        <taxon>Streptophyta</taxon>
        <taxon>Embryophyta</taxon>
        <taxon>Tracheophyta</taxon>
        <taxon>Spermatophyta</taxon>
        <taxon>Magnoliopsida</taxon>
        <taxon>eudicotyledons</taxon>
        <taxon>Gunneridae</taxon>
        <taxon>Pentapetalae</taxon>
        <taxon>rosids</taxon>
        <taxon>malvids</taxon>
        <taxon>Myrtales</taxon>
        <taxon>Lythraceae</taxon>
        <taxon>Trapa</taxon>
    </lineage>
</organism>
<evidence type="ECO:0000313" key="1">
    <source>
        <dbReference type="EMBL" id="KAK4784580.1"/>
    </source>
</evidence>
<comment type="caution">
    <text evidence="1">The sequence shown here is derived from an EMBL/GenBank/DDBJ whole genome shotgun (WGS) entry which is preliminary data.</text>
</comment>
<keyword evidence="2" id="KW-1185">Reference proteome</keyword>